<dbReference type="WBParaSite" id="nRc.2.0.1.t14548-RA">
    <property type="protein sequence ID" value="nRc.2.0.1.t14548-RA"/>
    <property type="gene ID" value="nRc.2.0.1.g14548"/>
</dbReference>
<organism evidence="1 2">
    <name type="scientific">Romanomermis culicivorax</name>
    <name type="common">Nematode worm</name>
    <dbReference type="NCBI Taxonomy" id="13658"/>
    <lineage>
        <taxon>Eukaryota</taxon>
        <taxon>Metazoa</taxon>
        <taxon>Ecdysozoa</taxon>
        <taxon>Nematoda</taxon>
        <taxon>Enoplea</taxon>
        <taxon>Dorylaimia</taxon>
        <taxon>Mermithida</taxon>
        <taxon>Mermithoidea</taxon>
        <taxon>Mermithidae</taxon>
        <taxon>Romanomermis</taxon>
    </lineage>
</organism>
<protein>
    <submittedName>
        <fullName evidence="2">Uncharacterized protein</fullName>
    </submittedName>
</protein>
<name>A0A915IM58_ROMCU</name>
<evidence type="ECO:0000313" key="2">
    <source>
        <dbReference type="WBParaSite" id="nRc.2.0.1.t14548-RA"/>
    </source>
</evidence>
<sequence length="187" mass="21935">MPSDMIQDMMQYEDTKNFLMFQLALHCNQMTLKWELASITPEAREEPAMFLTKTFTNVQQLANAVAKAPSILKATKAKISTVEYILLNQAAPDAMPPRWPQPSFRHFDHHRSMDHSQEHHHDCKPSTDCWPQDLQPVLAKTISFQQLQPRTKILLEQLNQRWDCNGQERQSQYHLEEYQHSSRNQHP</sequence>
<accession>A0A915IM58</accession>
<proteinExistence type="predicted"/>
<evidence type="ECO:0000313" key="1">
    <source>
        <dbReference type="Proteomes" id="UP000887565"/>
    </source>
</evidence>
<keyword evidence="1" id="KW-1185">Reference proteome</keyword>
<reference evidence="2" key="1">
    <citation type="submission" date="2022-11" db="UniProtKB">
        <authorList>
            <consortium name="WormBaseParasite"/>
        </authorList>
    </citation>
    <scope>IDENTIFICATION</scope>
</reference>
<dbReference type="Proteomes" id="UP000887565">
    <property type="component" value="Unplaced"/>
</dbReference>
<dbReference type="AlphaFoldDB" id="A0A915IM58"/>